<name>A0AAV2TE27_CALDB</name>
<evidence type="ECO:0000313" key="2">
    <source>
        <dbReference type="EMBL" id="CAL5134324.1"/>
    </source>
</evidence>
<feature type="region of interest" description="Disordered" evidence="1">
    <location>
        <begin position="86"/>
        <end position="116"/>
    </location>
</feature>
<dbReference type="Proteomes" id="UP001497525">
    <property type="component" value="Unassembled WGS sequence"/>
</dbReference>
<dbReference type="EMBL" id="CAXLJL010000190">
    <property type="protein sequence ID" value="CAL5134324.1"/>
    <property type="molecule type" value="Genomic_DNA"/>
</dbReference>
<accession>A0AAV2TE27</accession>
<evidence type="ECO:0000313" key="3">
    <source>
        <dbReference type="Proteomes" id="UP001497525"/>
    </source>
</evidence>
<protein>
    <submittedName>
        <fullName evidence="2">Uncharacterized protein</fullName>
    </submittedName>
</protein>
<dbReference type="AlphaFoldDB" id="A0AAV2TE27"/>
<organism evidence="2 3">
    <name type="scientific">Calicophoron daubneyi</name>
    <name type="common">Rumen fluke</name>
    <name type="synonym">Paramphistomum daubneyi</name>
    <dbReference type="NCBI Taxonomy" id="300641"/>
    <lineage>
        <taxon>Eukaryota</taxon>
        <taxon>Metazoa</taxon>
        <taxon>Spiralia</taxon>
        <taxon>Lophotrochozoa</taxon>
        <taxon>Platyhelminthes</taxon>
        <taxon>Trematoda</taxon>
        <taxon>Digenea</taxon>
        <taxon>Plagiorchiida</taxon>
        <taxon>Pronocephalata</taxon>
        <taxon>Paramphistomoidea</taxon>
        <taxon>Paramphistomidae</taxon>
        <taxon>Calicophoron</taxon>
    </lineage>
</organism>
<reference evidence="2" key="1">
    <citation type="submission" date="2024-06" db="EMBL/GenBank/DDBJ databases">
        <authorList>
            <person name="Liu X."/>
            <person name="Lenzi L."/>
            <person name="Haldenby T S."/>
            <person name="Uol C."/>
        </authorList>
    </citation>
    <scope>NUCLEOTIDE SEQUENCE</scope>
</reference>
<gene>
    <name evidence="2" type="ORF">CDAUBV1_LOCUS7529</name>
</gene>
<comment type="caution">
    <text evidence="2">The sequence shown here is derived from an EMBL/GenBank/DDBJ whole genome shotgun (WGS) entry which is preliminary data.</text>
</comment>
<proteinExistence type="predicted"/>
<evidence type="ECO:0000256" key="1">
    <source>
        <dbReference type="SAM" id="MobiDB-lite"/>
    </source>
</evidence>
<sequence>MSGAPNSEMLMPSVAQLNPTCTPCRFNRTFHVVCGNVRVPKKKRHAPCLSSGSNSPFEQNPRGGCRWDRHYCVSLNISGWSMRSVVPRTPGRDESPPLLGGPTHHAARRLADPEEEKYPRFRLSANGLDTEAEKKASPSVGEIPDSMTARERRFSKAGPGRAFATVGCPFRRAIAYKSSGLIKNQQFEIPVIMTALIPGGVSQ</sequence>